<dbReference type="Proteomes" id="UP000807353">
    <property type="component" value="Unassembled WGS sequence"/>
</dbReference>
<dbReference type="PROSITE" id="PS51195">
    <property type="entry name" value="Q_MOTIF"/>
    <property type="match status" value="1"/>
</dbReference>
<dbReference type="PROSITE" id="PS51192">
    <property type="entry name" value="HELICASE_ATP_BIND_1"/>
    <property type="match status" value="1"/>
</dbReference>
<dbReference type="PANTHER" id="PTHR47960">
    <property type="entry name" value="DEAD-BOX ATP-DEPENDENT RNA HELICASE 50"/>
    <property type="match status" value="1"/>
</dbReference>
<keyword evidence="4" id="KW-0347">Helicase</keyword>
<evidence type="ECO:0000256" key="5">
    <source>
        <dbReference type="ARBA" id="ARBA00022840"/>
    </source>
</evidence>
<dbReference type="InterPro" id="IPR011545">
    <property type="entry name" value="DEAD/DEAH_box_helicase_dom"/>
</dbReference>
<evidence type="ECO:0000256" key="2">
    <source>
        <dbReference type="ARBA" id="ARBA00022741"/>
    </source>
</evidence>
<dbReference type="GO" id="GO:0003724">
    <property type="term" value="F:RNA helicase activity"/>
    <property type="evidence" value="ECO:0007669"/>
    <property type="project" value="UniProtKB-EC"/>
</dbReference>
<evidence type="ECO:0000259" key="11">
    <source>
        <dbReference type="PROSITE" id="PS51195"/>
    </source>
</evidence>
<feature type="region of interest" description="Disordered" evidence="8">
    <location>
        <begin position="248"/>
        <end position="269"/>
    </location>
</feature>
<keyword evidence="5" id="KW-0067">ATP-binding</keyword>
<evidence type="ECO:0000256" key="6">
    <source>
        <dbReference type="ARBA" id="ARBA00047984"/>
    </source>
</evidence>
<feature type="short sequence motif" description="Q motif" evidence="7">
    <location>
        <begin position="23"/>
        <end position="53"/>
    </location>
</feature>
<evidence type="ECO:0000256" key="3">
    <source>
        <dbReference type="ARBA" id="ARBA00022801"/>
    </source>
</evidence>
<dbReference type="GO" id="GO:0016787">
    <property type="term" value="F:hydrolase activity"/>
    <property type="evidence" value="ECO:0007669"/>
    <property type="project" value="UniProtKB-KW"/>
</dbReference>
<comment type="catalytic activity">
    <reaction evidence="6">
        <text>ATP + H2O = ADP + phosphate + H(+)</text>
        <dbReference type="Rhea" id="RHEA:13065"/>
        <dbReference type="ChEBI" id="CHEBI:15377"/>
        <dbReference type="ChEBI" id="CHEBI:15378"/>
        <dbReference type="ChEBI" id="CHEBI:30616"/>
        <dbReference type="ChEBI" id="CHEBI:43474"/>
        <dbReference type="ChEBI" id="CHEBI:456216"/>
        <dbReference type="EC" id="3.6.4.13"/>
    </reaction>
</comment>
<dbReference type="SUPFAM" id="SSF52540">
    <property type="entry name" value="P-loop containing nucleoside triphosphate hydrolases"/>
    <property type="match status" value="2"/>
</dbReference>
<evidence type="ECO:0000256" key="8">
    <source>
        <dbReference type="SAM" id="MobiDB-lite"/>
    </source>
</evidence>
<dbReference type="AlphaFoldDB" id="A0A9P6CIQ9"/>
<evidence type="ECO:0000259" key="10">
    <source>
        <dbReference type="PROSITE" id="PS51194"/>
    </source>
</evidence>
<protein>
    <recommendedName>
        <fullName evidence="1">RNA helicase</fullName>
        <ecNumber evidence="1">3.6.4.13</ecNumber>
    </recommendedName>
</protein>
<evidence type="ECO:0000256" key="4">
    <source>
        <dbReference type="ARBA" id="ARBA00022806"/>
    </source>
</evidence>
<dbReference type="EC" id="3.6.4.13" evidence="1"/>
<evidence type="ECO:0000256" key="1">
    <source>
        <dbReference type="ARBA" id="ARBA00012552"/>
    </source>
</evidence>
<dbReference type="Pfam" id="PF00271">
    <property type="entry name" value="Helicase_C"/>
    <property type="match status" value="1"/>
</dbReference>
<accession>A0A9P6CIQ9</accession>
<evidence type="ECO:0000256" key="7">
    <source>
        <dbReference type="PROSITE-ProRule" id="PRU00552"/>
    </source>
</evidence>
<dbReference type="OrthoDB" id="10256233at2759"/>
<feature type="domain" description="Helicase C-terminal" evidence="10">
    <location>
        <begin position="385"/>
        <end position="528"/>
    </location>
</feature>
<dbReference type="GO" id="GO:0003676">
    <property type="term" value="F:nucleic acid binding"/>
    <property type="evidence" value="ECO:0007669"/>
    <property type="project" value="InterPro"/>
</dbReference>
<dbReference type="GO" id="GO:0005524">
    <property type="term" value="F:ATP binding"/>
    <property type="evidence" value="ECO:0007669"/>
    <property type="project" value="UniProtKB-KW"/>
</dbReference>
<keyword evidence="13" id="KW-1185">Reference proteome</keyword>
<dbReference type="InterPro" id="IPR027417">
    <property type="entry name" value="P-loop_NTPase"/>
</dbReference>
<dbReference type="InterPro" id="IPR014014">
    <property type="entry name" value="RNA_helicase_DEAD_Q_motif"/>
</dbReference>
<evidence type="ECO:0000313" key="13">
    <source>
        <dbReference type="Proteomes" id="UP000807353"/>
    </source>
</evidence>
<evidence type="ECO:0000259" key="9">
    <source>
        <dbReference type="PROSITE" id="PS51192"/>
    </source>
</evidence>
<keyword evidence="3 12" id="KW-0378">Hydrolase</keyword>
<keyword evidence="2" id="KW-0547">Nucleotide-binding</keyword>
<comment type="caution">
    <text evidence="12">The sequence shown here is derived from an EMBL/GenBank/DDBJ whole genome shotgun (WGS) entry which is preliminary data.</text>
</comment>
<gene>
    <name evidence="12" type="ORF">BDZ94DRAFT_1283183</name>
</gene>
<organism evidence="12 13">
    <name type="scientific">Collybia nuda</name>
    <dbReference type="NCBI Taxonomy" id="64659"/>
    <lineage>
        <taxon>Eukaryota</taxon>
        <taxon>Fungi</taxon>
        <taxon>Dikarya</taxon>
        <taxon>Basidiomycota</taxon>
        <taxon>Agaricomycotina</taxon>
        <taxon>Agaricomycetes</taxon>
        <taxon>Agaricomycetidae</taxon>
        <taxon>Agaricales</taxon>
        <taxon>Tricholomatineae</taxon>
        <taxon>Clitocybaceae</taxon>
        <taxon>Collybia</taxon>
    </lineage>
</organism>
<name>A0A9P6CIQ9_9AGAR</name>
<dbReference type="Gene3D" id="3.40.50.300">
    <property type="entry name" value="P-loop containing nucleotide triphosphate hydrolases"/>
    <property type="match status" value="2"/>
</dbReference>
<reference evidence="12" key="1">
    <citation type="submission" date="2020-11" db="EMBL/GenBank/DDBJ databases">
        <authorList>
            <consortium name="DOE Joint Genome Institute"/>
            <person name="Ahrendt S."/>
            <person name="Riley R."/>
            <person name="Andreopoulos W."/>
            <person name="Labutti K."/>
            <person name="Pangilinan J."/>
            <person name="Ruiz-Duenas F.J."/>
            <person name="Barrasa J.M."/>
            <person name="Sanchez-Garcia M."/>
            <person name="Camarero S."/>
            <person name="Miyauchi S."/>
            <person name="Serrano A."/>
            <person name="Linde D."/>
            <person name="Babiker R."/>
            <person name="Drula E."/>
            <person name="Ayuso-Fernandez I."/>
            <person name="Pacheco R."/>
            <person name="Padilla G."/>
            <person name="Ferreira P."/>
            <person name="Barriuso J."/>
            <person name="Kellner H."/>
            <person name="Castanera R."/>
            <person name="Alfaro M."/>
            <person name="Ramirez L."/>
            <person name="Pisabarro A.G."/>
            <person name="Kuo A."/>
            <person name="Tritt A."/>
            <person name="Lipzen A."/>
            <person name="He G."/>
            <person name="Yan M."/>
            <person name="Ng V."/>
            <person name="Cullen D."/>
            <person name="Martin F."/>
            <person name="Rosso M.-N."/>
            <person name="Henrissat B."/>
            <person name="Hibbett D."/>
            <person name="Martinez A.T."/>
            <person name="Grigoriev I.V."/>
        </authorList>
    </citation>
    <scope>NUCLEOTIDE SEQUENCE</scope>
    <source>
        <strain evidence="12">CBS 247.69</strain>
    </source>
</reference>
<dbReference type="InterPro" id="IPR001650">
    <property type="entry name" value="Helicase_C-like"/>
</dbReference>
<dbReference type="EMBL" id="MU150275">
    <property type="protein sequence ID" value="KAF9462129.1"/>
    <property type="molecule type" value="Genomic_DNA"/>
</dbReference>
<dbReference type="PROSITE" id="PS51194">
    <property type="entry name" value="HELICASE_CTER"/>
    <property type="match status" value="1"/>
</dbReference>
<sequence>MGRSTYSHPNALANSSTSPGIPTTFRDLGLHPPIVSALQSAFPNVQYPTEVQAKFIPAILGGKDVLLKDATGSGKLVLRTIWLLLRGITIDLLDPKTGEQRHITSLVLVPHRDLAYQLYNWIERMTSSADPLPLMPTIAQVLVRDGHTHLTTGLQTLRDTPPHILIGTPQAIHDIFQEDAQALQLTGLSTVVVDEVDYLIETIPKKDPNKSFRKAFEKASRKLLAHPGVTRELLDIIYVKRKEINERRRDEPGLTQHRRTSTSRVGDGTAPQLIMSSATLRSHLRNYLFEESGWLNRDQVVKVKGMKRAVEPENVHDDSLVSDNGVVNIEGAVPAEIRKAEDGKADPEMLFGPSAALEPPEIDARMVGKYADKPSPFNPNAFEAIATTFALEVPSMALLVLPSTAPSQRAVYELREMGVNAHGLDVLGRNKGQGDLGVRDNPILLVSTMATTRGMDLRELTHVFMLGIPESGKMNGRTVDGYVHIAGRVGRFGGGGKVITVIEQGEELKMKRILETIETRPVELELFD</sequence>
<feature type="domain" description="Helicase ATP-binding" evidence="9">
    <location>
        <begin position="56"/>
        <end position="298"/>
    </location>
</feature>
<feature type="domain" description="DEAD-box RNA helicase Q" evidence="11">
    <location>
        <begin position="23"/>
        <end position="53"/>
    </location>
</feature>
<evidence type="ECO:0000313" key="12">
    <source>
        <dbReference type="EMBL" id="KAF9462129.1"/>
    </source>
</evidence>
<dbReference type="SMART" id="SM00487">
    <property type="entry name" value="DEXDc"/>
    <property type="match status" value="1"/>
</dbReference>
<dbReference type="Pfam" id="PF00270">
    <property type="entry name" value="DEAD"/>
    <property type="match status" value="1"/>
</dbReference>
<dbReference type="InterPro" id="IPR014001">
    <property type="entry name" value="Helicase_ATP-bd"/>
</dbReference>
<proteinExistence type="predicted"/>